<proteinExistence type="predicted"/>
<feature type="compositionally biased region" description="Low complexity" evidence="1">
    <location>
        <begin position="1"/>
        <end position="19"/>
    </location>
</feature>
<evidence type="ECO:0000313" key="3">
    <source>
        <dbReference type="Proteomes" id="UP000824189"/>
    </source>
</evidence>
<feature type="region of interest" description="Disordered" evidence="1">
    <location>
        <begin position="1"/>
        <end position="24"/>
    </location>
</feature>
<sequence>MNFYASSFDSSSKTTSPSDVPLDPTQDEYPVLHWFQEVGPSLMEAIKAMVGFGVNWFG</sequence>
<reference evidence="2" key="2">
    <citation type="submission" date="2021-04" db="EMBL/GenBank/DDBJ databases">
        <authorList>
            <person name="Gilroy R."/>
        </authorList>
    </citation>
    <scope>NUCLEOTIDE SEQUENCE</scope>
    <source>
        <strain evidence="2">4376</strain>
    </source>
</reference>
<accession>A0A9D1RXR1</accession>
<evidence type="ECO:0000256" key="1">
    <source>
        <dbReference type="SAM" id="MobiDB-lite"/>
    </source>
</evidence>
<dbReference type="EMBL" id="DXFZ01000100">
    <property type="protein sequence ID" value="HIW96456.1"/>
    <property type="molecule type" value="Genomic_DNA"/>
</dbReference>
<name>A0A9D1RXR1_9CORY</name>
<organism evidence="2 3">
    <name type="scientific">Candidatus Corynebacterium gallistercoris</name>
    <dbReference type="NCBI Taxonomy" id="2838530"/>
    <lineage>
        <taxon>Bacteria</taxon>
        <taxon>Bacillati</taxon>
        <taxon>Actinomycetota</taxon>
        <taxon>Actinomycetes</taxon>
        <taxon>Mycobacteriales</taxon>
        <taxon>Corynebacteriaceae</taxon>
        <taxon>Corynebacterium</taxon>
    </lineage>
</organism>
<comment type="caution">
    <text evidence="2">The sequence shown here is derived from an EMBL/GenBank/DDBJ whole genome shotgun (WGS) entry which is preliminary data.</text>
</comment>
<gene>
    <name evidence="2" type="ORF">H9867_08275</name>
</gene>
<dbReference type="Proteomes" id="UP000824189">
    <property type="component" value="Unassembled WGS sequence"/>
</dbReference>
<reference evidence="2" key="1">
    <citation type="journal article" date="2021" name="PeerJ">
        <title>Extensive microbial diversity within the chicken gut microbiome revealed by metagenomics and culture.</title>
        <authorList>
            <person name="Gilroy R."/>
            <person name="Ravi A."/>
            <person name="Getino M."/>
            <person name="Pursley I."/>
            <person name="Horton D.L."/>
            <person name="Alikhan N.F."/>
            <person name="Baker D."/>
            <person name="Gharbi K."/>
            <person name="Hall N."/>
            <person name="Watson M."/>
            <person name="Adriaenssens E.M."/>
            <person name="Foster-Nyarko E."/>
            <person name="Jarju S."/>
            <person name="Secka A."/>
            <person name="Antonio M."/>
            <person name="Oren A."/>
            <person name="Chaudhuri R.R."/>
            <person name="La Ragione R."/>
            <person name="Hildebrand F."/>
            <person name="Pallen M.J."/>
        </authorList>
    </citation>
    <scope>NUCLEOTIDE SEQUENCE</scope>
    <source>
        <strain evidence="2">4376</strain>
    </source>
</reference>
<dbReference type="AlphaFoldDB" id="A0A9D1RXR1"/>
<evidence type="ECO:0000313" key="2">
    <source>
        <dbReference type="EMBL" id="HIW96456.1"/>
    </source>
</evidence>
<protein>
    <submittedName>
        <fullName evidence="2">Uncharacterized protein</fullName>
    </submittedName>
</protein>